<dbReference type="InterPro" id="IPR000210">
    <property type="entry name" value="BTB/POZ_dom"/>
</dbReference>
<dbReference type="PROSITE" id="PS50144">
    <property type="entry name" value="MATH"/>
    <property type="match status" value="1"/>
</dbReference>
<dbReference type="InterPro" id="IPR002083">
    <property type="entry name" value="MATH/TRAF_dom"/>
</dbReference>
<dbReference type="PROSITE" id="PS50097">
    <property type="entry name" value="BTB"/>
    <property type="match status" value="1"/>
</dbReference>
<dbReference type="EMBL" id="GECZ01029206">
    <property type="protein sequence ID" value="JAS40563.1"/>
    <property type="molecule type" value="Transcribed_RNA"/>
</dbReference>
<feature type="domain" description="MATH" evidence="2">
    <location>
        <begin position="280"/>
        <end position="397"/>
    </location>
</feature>
<dbReference type="InterPro" id="IPR008974">
    <property type="entry name" value="TRAF-like"/>
</dbReference>
<dbReference type="CDD" id="cd18186">
    <property type="entry name" value="BTB_POZ_ZBTB_KLHL-like"/>
    <property type="match status" value="1"/>
</dbReference>
<dbReference type="Pfam" id="PF00917">
    <property type="entry name" value="MATH"/>
    <property type="match status" value="1"/>
</dbReference>
<evidence type="ECO:0000313" key="3">
    <source>
        <dbReference type="EMBL" id="JAS40563.1"/>
    </source>
</evidence>
<dbReference type="EMBL" id="GECZ01023638">
    <property type="protein sequence ID" value="JAS46131.1"/>
    <property type="molecule type" value="Transcribed_RNA"/>
</dbReference>
<dbReference type="SMART" id="SM00225">
    <property type="entry name" value="BTB"/>
    <property type="match status" value="1"/>
</dbReference>
<dbReference type="SUPFAM" id="SSF54695">
    <property type="entry name" value="POZ domain"/>
    <property type="match status" value="1"/>
</dbReference>
<dbReference type="Gene3D" id="3.30.710.10">
    <property type="entry name" value="Potassium Channel Kv1.1, Chain A"/>
    <property type="match status" value="1"/>
</dbReference>
<evidence type="ECO:0000259" key="1">
    <source>
        <dbReference type="PROSITE" id="PS50097"/>
    </source>
</evidence>
<evidence type="ECO:0000313" key="4">
    <source>
        <dbReference type="EMBL" id="JAS46131.1"/>
    </source>
</evidence>
<evidence type="ECO:0008006" key="5">
    <source>
        <dbReference type="Google" id="ProtNLM"/>
    </source>
</evidence>
<dbReference type="Pfam" id="PF00651">
    <property type="entry name" value="BTB"/>
    <property type="match status" value="1"/>
</dbReference>
<accession>A0A1B6F7N6</accession>
<dbReference type="AlphaFoldDB" id="A0A1B6F7N6"/>
<evidence type="ECO:0000259" key="2">
    <source>
        <dbReference type="PROSITE" id="PS50144"/>
    </source>
</evidence>
<dbReference type="PANTHER" id="PTHR45774:SF3">
    <property type="entry name" value="BTB (POZ) DOMAIN-CONTAINING 2B-RELATED"/>
    <property type="match status" value="1"/>
</dbReference>
<dbReference type="Gene3D" id="2.60.210.10">
    <property type="entry name" value="Apoptosis, Tumor Necrosis Factor Receptor Associated Protein 2, Chain A"/>
    <property type="match status" value="1"/>
</dbReference>
<dbReference type="InterPro" id="IPR011333">
    <property type="entry name" value="SKP1/BTB/POZ_sf"/>
</dbReference>
<dbReference type="InterPro" id="IPR011705">
    <property type="entry name" value="BACK"/>
</dbReference>
<reference evidence="4" key="1">
    <citation type="submission" date="2015-11" db="EMBL/GenBank/DDBJ databases">
        <title>De novo transcriptome assembly of four potential Pierce s Disease insect vectors from Arizona vineyards.</title>
        <authorList>
            <person name="Tassone E.E."/>
        </authorList>
    </citation>
    <scope>NUCLEOTIDE SEQUENCE</scope>
</reference>
<dbReference type="SMART" id="SM00061">
    <property type="entry name" value="MATH"/>
    <property type="match status" value="1"/>
</dbReference>
<name>A0A1B6F7N6_9HEMI</name>
<organism evidence="4">
    <name type="scientific">Cuerna arida</name>
    <dbReference type="NCBI Taxonomy" id="1464854"/>
    <lineage>
        <taxon>Eukaryota</taxon>
        <taxon>Metazoa</taxon>
        <taxon>Ecdysozoa</taxon>
        <taxon>Arthropoda</taxon>
        <taxon>Hexapoda</taxon>
        <taxon>Insecta</taxon>
        <taxon>Pterygota</taxon>
        <taxon>Neoptera</taxon>
        <taxon>Paraneoptera</taxon>
        <taxon>Hemiptera</taxon>
        <taxon>Auchenorrhyncha</taxon>
        <taxon>Membracoidea</taxon>
        <taxon>Cicadellidae</taxon>
        <taxon>Cicadellinae</taxon>
        <taxon>Proconiini</taxon>
        <taxon>Cuerna</taxon>
    </lineage>
</organism>
<sequence length="407" mass="46970">MKVERNLPQHVKYWLSATSKNDCFFVLKSELGHTVRIGAMKVFLCAYSEPLRNMLENSELAEQNDVKIEDVEAGTFWTFLKCLYGGSDFVIPKLSCEESISLLYVMEKYLVTEIKPKVVFHILQLLPLVFENIFSTMSSQVCFLDESLEEAIMEIVALKTKEIFTSELFLQLSSVSVLRIVKADYLNTSETDVWDAVVKWARHTAESGDGKVLRNLLRPHLKFIRICTFSCEDFCRKVVSTDILTCEEVNEISKYFGTGIAPQLEFICDSTYPRCNAVTEKTFYHIVNDISELKSIGYKSQSFTFVNYSWNILVQKRDDNLALFVACNGNSDDLTWKTNINAEISLVNQERDQNFSRRFTHCFCNDEDDWGWKNFLTWDVLTDGYVKDNTIIVKVHLKIDSNQKEID</sequence>
<dbReference type="PANTHER" id="PTHR45774">
    <property type="entry name" value="BTB/POZ DOMAIN-CONTAINING"/>
    <property type="match status" value="1"/>
</dbReference>
<gene>
    <name evidence="4" type="ORF">g.14770</name>
    <name evidence="3" type="ORF">g.14771</name>
</gene>
<dbReference type="Pfam" id="PF07707">
    <property type="entry name" value="BACK"/>
    <property type="match status" value="1"/>
</dbReference>
<dbReference type="SUPFAM" id="SSF49599">
    <property type="entry name" value="TRAF domain-like"/>
    <property type="match status" value="1"/>
</dbReference>
<dbReference type="Gene3D" id="1.25.40.420">
    <property type="match status" value="1"/>
</dbReference>
<feature type="domain" description="BTB" evidence="1">
    <location>
        <begin position="21"/>
        <end position="92"/>
    </location>
</feature>
<proteinExistence type="predicted"/>
<protein>
    <recommendedName>
        <fullName evidence="5">BTB domain-containing protein</fullName>
    </recommendedName>
</protein>